<dbReference type="Pfam" id="PF18766">
    <property type="entry name" value="SWI2_SNF2"/>
    <property type="match status" value="1"/>
</dbReference>
<keyword evidence="1" id="KW-0680">Restriction system</keyword>
<accession>A0A7C9BM18</accession>
<feature type="domain" description="SWI2/SNF2 ATPase" evidence="2">
    <location>
        <begin position="3"/>
        <end position="134"/>
    </location>
</feature>
<dbReference type="PANTHER" id="PTHR30195:SF15">
    <property type="entry name" value="TYPE I RESTRICTION ENZYME HINDI ENDONUCLEASE SUBUNIT"/>
    <property type="match status" value="1"/>
</dbReference>
<evidence type="ECO:0000313" key="3">
    <source>
        <dbReference type="EMBL" id="MPR37194.1"/>
    </source>
</evidence>
<dbReference type="EMBL" id="WHLY01000004">
    <property type="protein sequence ID" value="MPR37194.1"/>
    <property type="molecule type" value="Genomic_DNA"/>
</dbReference>
<protein>
    <recommendedName>
        <fullName evidence="2">SWI2/SNF2 ATPase domain-containing protein</fullName>
    </recommendedName>
</protein>
<evidence type="ECO:0000259" key="2">
    <source>
        <dbReference type="Pfam" id="PF18766"/>
    </source>
</evidence>
<name>A0A7C9BM18_9BACT</name>
<reference evidence="3 4" key="1">
    <citation type="submission" date="2019-10" db="EMBL/GenBank/DDBJ databases">
        <title>Draft Genome Sequence of Cytophagaceae sp. SJW1-29.</title>
        <authorList>
            <person name="Choi A."/>
        </authorList>
    </citation>
    <scope>NUCLEOTIDE SEQUENCE [LARGE SCALE GENOMIC DNA]</scope>
    <source>
        <strain evidence="3 4">SJW1-29</strain>
    </source>
</reference>
<sequence>MLTDASTYVFTLINKFRVNPKDKGLPYPKITDSKDIVVLVDEAHRSQYAEMGENMHRGLPNANYIAFTGTPLLDADEKTKEWFGDYVSRYDFADNVADGSTVRIFYQNRVPKVLLQNDTLNEEYAEIIEDEDLSDEQQERLTRQYANVTTVITDNDRLETIAKDIVEHFPERGYLGKGMVISIDKFTALKMHDKVKRHWEDRIRNFGGKSTSCRPARPNGPNWKPNAGGCVKLKCASSFPTKPTKIANSVKPFWICGPTGP</sequence>
<dbReference type="PANTHER" id="PTHR30195">
    <property type="entry name" value="TYPE I SITE-SPECIFIC DEOXYRIBONUCLEASE PROTEIN SUBUNIT M AND R"/>
    <property type="match status" value="1"/>
</dbReference>
<dbReference type="InterPro" id="IPR027417">
    <property type="entry name" value="P-loop_NTPase"/>
</dbReference>
<dbReference type="InterPro" id="IPR051268">
    <property type="entry name" value="Type-I_R_enzyme_R_subunit"/>
</dbReference>
<evidence type="ECO:0000256" key="1">
    <source>
        <dbReference type="ARBA" id="ARBA00022747"/>
    </source>
</evidence>
<proteinExistence type="predicted"/>
<evidence type="ECO:0000313" key="4">
    <source>
        <dbReference type="Proteomes" id="UP000479293"/>
    </source>
</evidence>
<gene>
    <name evidence="3" type="ORF">GBK04_28630</name>
</gene>
<keyword evidence="4" id="KW-1185">Reference proteome</keyword>
<dbReference type="Proteomes" id="UP000479293">
    <property type="component" value="Unassembled WGS sequence"/>
</dbReference>
<dbReference type="InterPro" id="IPR040980">
    <property type="entry name" value="SWI2_SNF2"/>
</dbReference>
<dbReference type="Gene3D" id="3.40.50.300">
    <property type="entry name" value="P-loop containing nucleotide triphosphate hydrolases"/>
    <property type="match status" value="2"/>
</dbReference>
<dbReference type="AlphaFoldDB" id="A0A7C9BM18"/>
<dbReference type="SUPFAM" id="SSF52540">
    <property type="entry name" value="P-loop containing nucleoside triphosphate hydrolases"/>
    <property type="match status" value="1"/>
</dbReference>
<organism evidence="3 4">
    <name type="scientific">Salmonirosea aquatica</name>
    <dbReference type="NCBI Taxonomy" id="2654236"/>
    <lineage>
        <taxon>Bacteria</taxon>
        <taxon>Pseudomonadati</taxon>
        <taxon>Bacteroidota</taxon>
        <taxon>Cytophagia</taxon>
        <taxon>Cytophagales</taxon>
        <taxon>Spirosomataceae</taxon>
        <taxon>Salmonirosea</taxon>
    </lineage>
</organism>
<comment type="caution">
    <text evidence="3">The sequence shown here is derived from an EMBL/GenBank/DDBJ whole genome shotgun (WGS) entry which is preliminary data.</text>
</comment>
<dbReference type="GO" id="GO:0009307">
    <property type="term" value="P:DNA restriction-modification system"/>
    <property type="evidence" value="ECO:0007669"/>
    <property type="project" value="UniProtKB-KW"/>
</dbReference>